<keyword evidence="2" id="KW-1185">Reference proteome</keyword>
<name>A0ABR4IGT7_9EURO</name>
<gene>
    <name evidence="1" type="ORF">BJY01DRAFT_255839</name>
</gene>
<organism evidence="1 2">
    <name type="scientific">Aspergillus pseudoustus</name>
    <dbReference type="NCBI Taxonomy" id="1810923"/>
    <lineage>
        <taxon>Eukaryota</taxon>
        <taxon>Fungi</taxon>
        <taxon>Dikarya</taxon>
        <taxon>Ascomycota</taxon>
        <taxon>Pezizomycotina</taxon>
        <taxon>Eurotiomycetes</taxon>
        <taxon>Eurotiomycetidae</taxon>
        <taxon>Eurotiales</taxon>
        <taxon>Aspergillaceae</taxon>
        <taxon>Aspergillus</taxon>
        <taxon>Aspergillus subgen. Nidulantes</taxon>
    </lineage>
</organism>
<comment type="caution">
    <text evidence="1">The sequence shown here is derived from an EMBL/GenBank/DDBJ whole genome shotgun (WGS) entry which is preliminary data.</text>
</comment>
<evidence type="ECO:0000313" key="2">
    <source>
        <dbReference type="Proteomes" id="UP001610446"/>
    </source>
</evidence>
<evidence type="ECO:0000313" key="1">
    <source>
        <dbReference type="EMBL" id="KAL2826942.1"/>
    </source>
</evidence>
<sequence>MDSLTQQISHLDITSEAVEPDTADSVFEKISRHAGSIRNSPITADEFQATKQLASPFSPGGALFLLQDPRKDHPWSQGVAAVISDCPTLAALEEGARIASEGKLSLVKDISVLDLRPFISPEVRQEVRHADIEGLYSLVVEFICAKRPDVVLCLGRDATDNARAWGSRLPPASKLFYTLHPSSVINYNRHCITKRKKFLGDILRAIGHSRSSRILAILDTRTTAAPDVDPALSWTMHILRILAFLCFQYPIRKALPLLNLTPNRGYYCLQPWHIRLLRLRERQQPPSLPSLLCRFFDLLNGHITLDSWYLPQYRFELDSVLRLVRDFVEGLENLSENGLLSAREQQLLDPSKGMWVKFQSVRGSLFDIDIILSRLKPLVPPDISSLSPS</sequence>
<reference evidence="1 2" key="1">
    <citation type="submission" date="2024-07" db="EMBL/GenBank/DDBJ databases">
        <title>Section-level genome sequencing and comparative genomics of Aspergillus sections Usti and Cavernicolus.</title>
        <authorList>
            <consortium name="Lawrence Berkeley National Laboratory"/>
            <person name="Nybo J.L."/>
            <person name="Vesth T.C."/>
            <person name="Theobald S."/>
            <person name="Frisvad J.C."/>
            <person name="Larsen T.O."/>
            <person name="Kjaerboelling I."/>
            <person name="Rothschild-Mancinelli K."/>
            <person name="Lyhne E.K."/>
            <person name="Kogle M.E."/>
            <person name="Barry K."/>
            <person name="Clum A."/>
            <person name="Na H."/>
            <person name="Ledsgaard L."/>
            <person name="Lin J."/>
            <person name="Lipzen A."/>
            <person name="Kuo A."/>
            <person name="Riley R."/>
            <person name="Mondo S."/>
            <person name="Labutti K."/>
            <person name="Haridas S."/>
            <person name="Pangalinan J."/>
            <person name="Salamov A.A."/>
            <person name="Simmons B.A."/>
            <person name="Magnuson J.K."/>
            <person name="Chen J."/>
            <person name="Drula E."/>
            <person name="Henrissat B."/>
            <person name="Wiebenga A."/>
            <person name="Lubbers R.J."/>
            <person name="Gomes A.C."/>
            <person name="Makela M.R."/>
            <person name="Stajich J."/>
            <person name="Grigoriev I.V."/>
            <person name="Mortensen U.H."/>
            <person name="De Vries R.P."/>
            <person name="Baker S.E."/>
            <person name="Andersen M.R."/>
        </authorList>
    </citation>
    <scope>NUCLEOTIDE SEQUENCE [LARGE SCALE GENOMIC DNA]</scope>
    <source>
        <strain evidence="1 2">CBS 123904</strain>
    </source>
</reference>
<dbReference type="EMBL" id="JBFXLU010000417">
    <property type="protein sequence ID" value="KAL2826942.1"/>
    <property type="molecule type" value="Genomic_DNA"/>
</dbReference>
<evidence type="ECO:0008006" key="3">
    <source>
        <dbReference type="Google" id="ProtNLM"/>
    </source>
</evidence>
<dbReference type="Proteomes" id="UP001610446">
    <property type="component" value="Unassembled WGS sequence"/>
</dbReference>
<protein>
    <recommendedName>
        <fullName evidence="3">Uracil-DNA glycosylase-like domain-containing protein</fullName>
    </recommendedName>
</protein>
<accession>A0ABR4IGT7</accession>
<proteinExistence type="predicted"/>